<evidence type="ECO:0000313" key="8">
    <source>
        <dbReference type="EMBL" id="VAW12308.1"/>
    </source>
</evidence>
<feature type="domain" description="ACT" evidence="7">
    <location>
        <begin position="195"/>
        <end position="271"/>
    </location>
</feature>
<organism evidence="8">
    <name type="scientific">hydrothermal vent metagenome</name>
    <dbReference type="NCBI Taxonomy" id="652676"/>
    <lineage>
        <taxon>unclassified sequences</taxon>
        <taxon>metagenomes</taxon>
        <taxon>ecological metagenomes</taxon>
    </lineage>
</organism>
<dbReference type="AlphaFoldDB" id="A0A3B0T2Y4"/>
<dbReference type="GO" id="GO:0004664">
    <property type="term" value="F:prephenate dehydratase activity"/>
    <property type="evidence" value="ECO:0007669"/>
    <property type="project" value="UniProtKB-EC"/>
</dbReference>
<dbReference type="Gene3D" id="3.40.190.10">
    <property type="entry name" value="Periplasmic binding protein-like II"/>
    <property type="match status" value="2"/>
</dbReference>
<dbReference type="PANTHER" id="PTHR21022">
    <property type="entry name" value="PREPHENATE DEHYDRATASE P PROTEIN"/>
    <property type="match status" value="1"/>
</dbReference>
<dbReference type="CDD" id="cd04905">
    <property type="entry name" value="ACT_CM-PDT"/>
    <property type="match status" value="1"/>
</dbReference>
<dbReference type="InterPro" id="IPR002912">
    <property type="entry name" value="ACT_dom"/>
</dbReference>
<evidence type="ECO:0000256" key="1">
    <source>
        <dbReference type="ARBA" id="ARBA00022605"/>
    </source>
</evidence>
<reference evidence="8" key="1">
    <citation type="submission" date="2018-06" db="EMBL/GenBank/DDBJ databases">
        <authorList>
            <person name="Zhirakovskaya E."/>
        </authorList>
    </citation>
    <scope>NUCLEOTIDE SEQUENCE</scope>
</reference>
<dbReference type="EMBL" id="UOEL01000085">
    <property type="protein sequence ID" value="VAW12308.1"/>
    <property type="molecule type" value="Genomic_DNA"/>
</dbReference>
<evidence type="ECO:0000256" key="3">
    <source>
        <dbReference type="ARBA" id="ARBA00023222"/>
    </source>
</evidence>
<name>A0A3B0T2Y4_9ZZZZ</name>
<sequence>MGLKIAIQGIKGCNHHQVAKDYYGNTIELVECSSFDILVEKILNGSADKGIMAIENSIAGSIIPNYALIYHNDLHIIGEHYLNIHHNLMVLKGQTIDDIEEVRSHPMALLQCKDFFRDYPNIKLVEDVDTAETAKRIQEGQLKHIAAIAPKVAADLYDLNIVATNIQTIKNNSTRFIIVKTTNKELPKAQINKSSIRFITDHKRGSLAAILNVMSDCNLNLTKIQSLPIIETPWKYAFFVDVTFDEYENFAKAKSLLNIMSEDFKVLGEYKNARL</sequence>
<dbReference type="PANTHER" id="PTHR21022:SF19">
    <property type="entry name" value="PREPHENATE DEHYDRATASE-RELATED"/>
    <property type="match status" value="1"/>
</dbReference>
<keyword evidence="1" id="KW-0028">Amino-acid biosynthesis</keyword>
<comment type="pathway">
    <text evidence="5">Amino-acid biosynthesis.</text>
</comment>
<dbReference type="InterPro" id="IPR001086">
    <property type="entry name" value="Preph_deHydtase"/>
</dbReference>
<gene>
    <name evidence="8" type="ORF">MNBD_BACTEROID03-300</name>
</gene>
<proteinExistence type="predicted"/>
<dbReference type="Gene3D" id="3.30.70.260">
    <property type="match status" value="1"/>
</dbReference>
<dbReference type="GO" id="GO:0009094">
    <property type="term" value="P:L-phenylalanine biosynthetic process"/>
    <property type="evidence" value="ECO:0007669"/>
    <property type="project" value="UniProtKB-KW"/>
</dbReference>
<dbReference type="CDD" id="cd13631">
    <property type="entry name" value="PBP2_Ct-PDT_like"/>
    <property type="match status" value="1"/>
</dbReference>
<dbReference type="PROSITE" id="PS51171">
    <property type="entry name" value="PREPHENATE_DEHYDR_3"/>
    <property type="match status" value="1"/>
</dbReference>
<keyword evidence="4 8" id="KW-0456">Lyase</keyword>
<evidence type="ECO:0000259" key="6">
    <source>
        <dbReference type="PROSITE" id="PS51171"/>
    </source>
</evidence>
<accession>A0A3B0T2Y4</accession>
<evidence type="ECO:0000259" key="7">
    <source>
        <dbReference type="PROSITE" id="PS51671"/>
    </source>
</evidence>
<protein>
    <submittedName>
        <fullName evidence="8">Prephenate dehydratase</fullName>
        <ecNumber evidence="8">4.2.1.51</ecNumber>
    </submittedName>
</protein>
<dbReference type="EC" id="4.2.1.51" evidence="8"/>
<dbReference type="SUPFAM" id="SSF53850">
    <property type="entry name" value="Periplasmic binding protein-like II"/>
    <property type="match status" value="1"/>
</dbReference>
<keyword evidence="2" id="KW-0057">Aromatic amino acid biosynthesis</keyword>
<dbReference type="Pfam" id="PF00800">
    <property type="entry name" value="PDT"/>
    <property type="match status" value="1"/>
</dbReference>
<keyword evidence="3" id="KW-0584">Phenylalanine biosynthesis</keyword>
<feature type="domain" description="Prephenate dehydratase" evidence="6">
    <location>
        <begin position="4"/>
        <end position="181"/>
    </location>
</feature>
<dbReference type="InterPro" id="IPR045865">
    <property type="entry name" value="ACT-like_dom_sf"/>
</dbReference>
<evidence type="ECO:0000256" key="5">
    <source>
        <dbReference type="ARBA" id="ARBA00029440"/>
    </source>
</evidence>
<evidence type="ECO:0000256" key="4">
    <source>
        <dbReference type="ARBA" id="ARBA00023239"/>
    </source>
</evidence>
<dbReference type="PROSITE" id="PS51671">
    <property type="entry name" value="ACT"/>
    <property type="match status" value="1"/>
</dbReference>
<dbReference type="SUPFAM" id="SSF55021">
    <property type="entry name" value="ACT-like"/>
    <property type="match status" value="1"/>
</dbReference>
<dbReference type="GO" id="GO:0005737">
    <property type="term" value="C:cytoplasm"/>
    <property type="evidence" value="ECO:0007669"/>
    <property type="project" value="TreeGrafter"/>
</dbReference>
<evidence type="ECO:0000256" key="2">
    <source>
        <dbReference type="ARBA" id="ARBA00023141"/>
    </source>
</evidence>